<proteinExistence type="predicted"/>
<keyword evidence="5" id="KW-0482">Metalloprotease</keyword>
<gene>
    <name evidence="7" type="ORF">HA51_04285</name>
</gene>
<dbReference type="Pfam" id="PF14464">
    <property type="entry name" value="Prok-JAB"/>
    <property type="match status" value="1"/>
</dbReference>
<keyword evidence="1" id="KW-0645">Protease</keyword>
<dbReference type="RefSeq" id="WP_084932330.1">
    <property type="nucleotide sequence ID" value="NZ_MLFR01000002.1"/>
</dbReference>
<evidence type="ECO:0000256" key="5">
    <source>
        <dbReference type="ARBA" id="ARBA00023049"/>
    </source>
</evidence>
<accession>A0A1X1D368</accession>
<evidence type="ECO:0000256" key="3">
    <source>
        <dbReference type="ARBA" id="ARBA00022801"/>
    </source>
</evidence>
<keyword evidence="2" id="KW-0479">Metal-binding</keyword>
<dbReference type="Gene3D" id="3.40.140.10">
    <property type="entry name" value="Cytidine Deaminase, domain 2"/>
    <property type="match status" value="1"/>
</dbReference>
<keyword evidence="4" id="KW-0862">Zinc</keyword>
<dbReference type="GO" id="GO:0006508">
    <property type="term" value="P:proteolysis"/>
    <property type="evidence" value="ECO:0007669"/>
    <property type="project" value="UniProtKB-KW"/>
</dbReference>
<sequence length="156" mass="18463">MNNFDALTLETEHFSLYISKKVRDIWLENRQIRPMAPEAFGVIIGNKDIETERYGLVEITVPQKGDRCSRMSFTLRDPEHQRIVDRLYNSSEGQLVYFGTWHTHPEKNPHASHIDISDWKQCTLRNPGKRLFFLIIGTEKNALYYFDDENLLRQEF</sequence>
<dbReference type="GO" id="GO:0046872">
    <property type="term" value="F:metal ion binding"/>
    <property type="evidence" value="ECO:0007669"/>
    <property type="project" value="UniProtKB-KW"/>
</dbReference>
<evidence type="ECO:0000313" key="7">
    <source>
        <dbReference type="EMBL" id="ORM71109.1"/>
    </source>
</evidence>
<keyword evidence="3" id="KW-0378">Hydrolase</keyword>
<evidence type="ECO:0000256" key="4">
    <source>
        <dbReference type="ARBA" id="ARBA00022833"/>
    </source>
</evidence>
<comment type="caution">
    <text evidence="7">The sequence shown here is derived from an EMBL/GenBank/DDBJ whole genome shotgun (WGS) entry which is preliminary data.</text>
</comment>
<evidence type="ECO:0000313" key="8">
    <source>
        <dbReference type="Proteomes" id="UP000193558"/>
    </source>
</evidence>
<reference evidence="7 8" key="1">
    <citation type="journal article" date="2017" name="Antonie Van Leeuwenhoek">
        <title>Phylogenomic resolution of the bacterial genus Pantoea and its relationship with Erwinia and Tatumella.</title>
        <authorList>
            <person name="Palmer M."/>
            <person name="Steenkamp E.T."/>
            <person name="Coetzee M.P."/>
            <person name="Chan W.Y."/>
            <person name="van Zyl E."/>
            <person name="De Maayer P."/>
            <person name="Coutinho T.A."/>
            <person name="Blom J."/>
            <person name="Smits T.H."/>
            <person name="Duffy B."/>
            <person name="Venter S.N."/>
        </authorList>
    </citation>
    <scope>NUCLEOTIDE SEQUENCE [LARGE SCALE GENOMIC DNA]</scope>
    <source>
        <strain evidence="7 8">LMG 26275</strain>
    </source>
</reference>
<organism evidence="7 8">
    <name type="scientific">Pantoea rwandensis</name>
    <dbReference type="NCBI Taxonomy" id="1076550"/>
    <lineage>
        <taxon>Bacteria</taxon>
        <taxon>Pseudomonadati</taxon>
        <taxon>Pseudomonadota</taxon>
        <taxon>Gammaproteobacteria</taxon>
        <taxon>Enterobacterales</taxon>
        <taxon>Erwiniaceae</taxon>
        <taxon>Pantoea</taxon>
    </lineage>
</organism>
<dbReference type="EMBL" id="MLFR01000002">
    <property type="protein sequence ID" value="ORM71109.1"/>
    <property type="molecule type" value="Genomic_DNA"/>
</dbReference>
<protein>
    <recommendedName>
        <fullName evidence="6">JAB domain-containing protein</fullName>
    </recommendedName>
</protein>
<dbReference type="OrthoDB" id="5470925at2"/>
<evidence type="ECO:0000259" key="6">
    <source>
        <dbReference type="Pfam" id="PF14464"/>
    </source>
</evidence>
<feature type="domain" description="JAB" evidence="6">
    <location>
        <begin position="36"/>
        <end position="139"/>
    </location>
</feature>
<evidence type="ECO:0000256" key="1">
    <source>
        <dbReference type="ARBA" id="ARBA00022670"/>
    </source>
</evidence>
<dbReference type="GO" id="GO:0008237">
    <property type="term" value="F:metallopeptidase activity"/>
    <property type="evidence" value="ECO:0007669"/>
    <property type="project" value="UniProtKB-KW"/>
</dbReference>
<dbReference type="AlphaFoldDB" id="A0A1X1D368"/>
<dbReference type="InterPro" id="IPR028090">
    <property type="entry name" value="JAB_dom_prok"/>
</dbReference>
<name>A0A1X1D368_9GAMM</name>
<dbReference type="SUPFAM" id="SSF102712">
    <property type="entry name" value="JAB1/MPN domain"/>
    <property type="match status" value="1"/>
</dbReference>
<dbReference type="Proteomes" id="UP000193558">
    <property type="component" value="Unassembled WGS sequence"/>
</dbReference>
<evidence type="ECO:0000256" key="2">
    <source>
        <dbReference type="ARBA" id="ARBA00022723"/>
    </source>
</evidence>